<gene>
    <name evidence="1" type="ORF">KHA93_05815</name>
</gene>
<organism evidence="1 2">
    <name type="scientific">Lederbergia citrisecunda</name>
    <dbReference type="NCBI Taxonomy" id="2833583"/>
    <lineage>
        <taxon>Bacteria</taxon>
        <taxon>Bacillati</taxon>
        <taxon>Bacillota</taxon>
        <taxon>Bacilli</taxon>
        <taxon>Bacillales</taxon>
        <taxon>Bacillaceae</taxon>
        <taxon>Lederbergia</taxon>
    </lineage>
</organism>
<evidence type="ECO:0000313" key="2">
    <source>
        <dbReference type="Proteomes" id="UP000682713"/>
    </source>
</evidence>
<dbReference type="InterPro" id="IPR011009">
    <property type="entry name" value="Kinase-like_dom_sf"/>
</dbReference>
<evidence type="ECO:0000313" key="1">
    <source>
        <dbReference type="EMBL" id="MBS4199170.1"/>
    </source>
</evidence>
<dbReference type="Proteomes" id="UP000682713">
    <property type="component" value="Unassembled WGS sequence"/>
</dbReference>
<proteinExistence type="predicted"/>
<name>A0A942TJE1_9BACI</name>
<dbReference type="RefSeq" id="WP_213109870.1">
    <property type="nucleotide sequence ID" value="NZ_JAGYPJ010000001.1"/>
</dbReference>
<reference evidence="1 2" key="1">
    <citation type="submission" date="2021-05" db="EMBL/GenBank/DDBJ databases">
        <title>Novel Bacillus species.</title>
        <authorList>
            <person name="Liu G."/>
        </authorList>
    </citation>
    <scope>NUCLEOTIDE SEQUENCE [LARGE SCALE GENOMIC DNA]</scope>
    <source>
        <strain evidence="1 2">FJAT-49732</strain>
    </source>
</reference>
<dbReference type="AlphaFoldDB" id="A0A942TJE1"/>
<sequence length="92" mass="10718">MNCGNIIVHPERMKIIDWQRPFYGPIVLNRANLLVELGIDAKQYVDPGVINLLYILRISWLTQCALRWFPQGAEGYDIEIDRLCGQFVRMPQ</sequence>
<dbReference type="EMBL" id="JAGYPJ010000001">
    <property type="protein sequence ID" value="MBS4199170.1"/>
    <property type="molecule type" value="Genomic_DNA"/>
</dbReference>
<comment type="caution">
    <text evidence="1">The sequence shown here is derived from an EMBL/GenBank/DDBJ whole genome shotgun (WGS) entry which is preliminary data.</text>
</comment>
<protein>
    <submittedName>
        <fullName evidence="1">Uncharacterized protein</fullName>
    </submittedName>
</protein>
<accession>A0A942TJE1</accession>
<keyword evidence="2" id="KW-1185">Reference proteome</keyword>
<dbReference type="SUPFAM" id="SSF56112">
    <property type="entry name" value="Protein kinase-like (PK-like)"/>
    <property type="match status" value="1"/>
</dbReference>